<gene>
    <name evidence="1" type="ORF">MRATA1EN22A_LOCUS6976</name>
</gene>
<name>A0AC59YJC9_RANTA</name>
<organism evidence="1 2">
    <name type="scientific">Rangifer tarandus platyrhynchus</name>
    <name type="common">Svalbard reindeer</name>
    <dbReference type="NCBI Taxonomy" id="3082113"/>
    <lineage>
        <taxon>Eukaryota</taxon>
        <taxon>Metazoa</taxon>
        <taxon>Chordata</taxon>
        <taxon>Craniata</taxon>
        <taxon>Vertebrata</taxon>
        <taxon>Euteleostomi</taxon>
        <taxon>Mammalia</taxon>
        <taxon>Eutheria</taxon>
        <taxon>Laurasiatheria</taxon>
        <taxon>Artiodactyla</taxon>
        <taxon>Ruminantia</taxon>
        <taxon>Pecora</taxon>
        <taxon>Cervidae</taxon>
        <taxon>Odocoileinae</taxon>
        <taxon>Rangifer</taxon>
    </lineage>
</organism>
<dbReference type="EMBL" id="OX596100">
    <property type="protein sequence ID" value="CAM9752938.1"/>
    <property type="molecule type" value="Genomic_DNA"/>
</dbReference>
<dbReference type="Proteomes" id="UP001162501">
    <property type="component" value="Chromosome 16"/>
</dbReference>
<sequence length="122" mass="13594">MPSPHPTPSSPVQGEGQQDNLMAKECPTADLTLPSEQRALRDGPAWARKRLADVDKFEDTALRGQDPRGAPRVCTRVKGSKDGIVEKLVAVRQRLYEVVLTCPPPPTHKWARPLQSLCRFRD</sequence>
<protein>
    <submittedName>
        <fullName evidence="1">Uncharacterized protein</fullName>
    </submittedName>
</protein>
<reference evidence="1" key="1">
    <citation type="submission" date="2023-05" db="EMBL/GenBank/DDBJ databases">
        <authorList>
            <consortium name="ELIXIR-Norway"/>
        </authorList>
    </citation>
    <scope>NUCLEOTIDE SEQUENCE</scope>
</reference>
<evidence type="ECO:0000313" key="2">
    <source>
        <dbReference type="Proteomes" id="UP001162501"/>
    </source>
</evidence>
<evidence type="ECO:0000313" key="1">
    <source>
        <dbReference type="EMBL" id="CAM9752938.1"/>
    </source>
</evidence>
<accession>A0AC59YJC9</accession>
<proteinExistence type="predicted"/>
<reference evidence="1" key="2">
    <citation type="submission" date="2025-03" db="EMBL/GenBank/DDBJ databases">
        <authorList>
            <consortium name="ELIXIR-Norway"/>
            <consortium name="Elixir Norway"/>
        </authorList>
    </citation>
    <scope>NUCLEOTIDE SEQUENCE</scope>
</reference>